<dbReference type="SUPFAM" id="SSF74863">
    <property type="entry name" value="Thiol:disulfide interchange protein DsbD, N-terminal domain (DsbD-alpha)"/>
    <property type="match status" value="1"/>
</dbReference>
<evidence type="ECO:0000313" key="3">
    <source>
        <dbReference type="Proteomes" id="UP000199758"/>
    </source>
</evidence>
<dbReference type="AlphaFoldDB" id="A0A1M5JPH3"/>
<evidence type="ECO:0000313" key="2">
    <source>
        <dbReference type="EMBL" id="SHG42190.1"/>
    </source>
</evidence>
<keyword evidence="3" id="KW-1185">Reference proteome</keyword>
<dbReference type="PANTHER" id="PTHR32234:SF0">
    <property type="entry name" value="THIOL:DISULFIDE INTERCHANGE PROTEIN DSBD"/>
    <property type="match status" value="1"/>
</dbReference>
<organism evidence="2 3">
    <name type="scientific">Hydrocarboniphaga daqingensis</name>
    <dbReference type="NCBI Taxonomy" id="490188"/>
    <lineage>
        <taxon>Bacteria</taxon>
        <taxon>Pseudomonadati</taxon>
        <taxon>Pseudomonadota</taxon>
        <taxon>Gammaproteobacteria</taxon>
        <taxon>Nevskiales</taxon>
        <taxon>Nevskiaceae</taxon>
        <taxon>Hydrocarboniphaga</taxon>
    </lineage>
</organism>
<dbReference type="InterPro" id="IPR036929">
    <property type="entry name" value="DsbDN_sf"/>
</dbReference>
<proteinExistence type="predicted"/>
<dbReference type="Proteomes" id="UP000199758">
    <property type="component" value="Unassembled WGS sequence"/>
</dbReference>
<sequence>MLAASLMLTAACPADAGSLLKPRDSAPAILPVNDAFQLQPVLWRDGKLDISLDIAPGCYLYRDKIQVEVLEPTGLKLGRVALPPGELHQDEHFGVVRVFRQQLAVQHRVDHPPQRLRIRYQGCAEGLVCYPPQVREVTVESLR</sequence>
<dbReference type="GO" id="GO:0015035">
    <property type="term" value="F:protein-disulfide reductase activity"/>
    <property type="evidence" value="ECO:0007669"/>
    <property type="project" value="TreeGrafter"/>
</dbReference>
<evidence type="ECO:0000259" key="1">
    <source>
        <dbReference type="Pfam" id="PF11412"/>
    </source>
</evidence>
<dbReference type="GO" id="GO:0045454">
    <property type="term" value="P:cell redox homeostasis"/>
    <property type="evidence" value="ECO:0007669"/>
    <property type="project" value="TreeGrafter"/>
</dbReference>
<dbReference type="PANTHER" id="PTHR32234">
    <property type="entry name" value="THIOL:DISULFIDE INTERCHANGE PROTEIN DSBD"/>
    <property type="match status" value="1"/>
</dbReference>
<dbReference type="Pfam" id="PF11412">
    <property type="entry name" value="DsbD_N"/>
    <property type="match status" value="1"/>
</dbReference>
<dbReference type="Gene3D" id="2.60.40.1250">
    <property type="entry name" value="Thiol:disulfide interchange protein DsbD, N-terminal domain"/>
    <property type="match status" value="1"/>
</dbReference>
<gene>
    <name evidence="2" type="ORF">SAMN04488068_0109</name>
</gene>
<dbReference type="InterPro" id="IPR028250">
    <property type="entry name" value="DsbDN"/>
</dbReference>
<name>A0A1M5JPH3_9GAMM</name>
<dbReference type="EMBL" id="FQWZ01000001">
    <property type="protein sequence ID" value="SHG42190.1"/>
    <property type="molecule type" value="Genomic_DNA"/>
</dbReference>
<feature type="domain" description="Thiol:disulfide interchange protein DsbD N-terminal" evidence="1">
    <location>
        <begin position="28"/>
        <end position="139"/>
    </location>
</feature>
<reference evidence="2 3" key="1">
    <citation type="submission" date="2016-11" db="EMBL/GenBank/DDBJ databases">
        <authorList>
            <person name="Jaros S."/>
            <person name="Januszkiewicz K."/>
            <person name="Wedrychowicz H."/>
        </authorList>
    </citation>
    <scope>NUCLEOTIDE SEQUENCE [LARGE SCALE GENOMIC DNA]</scope>
    <source>
        <strain evidence="2 3">CGMCC 1.7049</strain>
    </source>
</reference>
<accession>A0A1M5JPH3</accession>
<dbReference type="STRING" id="490188.SAMN04488068_0109"/>
<protein>
    <submittedName>
        <fullName evidence="2">Disulphide bond corrector protein DsbC</fullName>
    </submittedName>
</protein>